<keyword evidence="2 4" id="KW-0863">Zinc-finger</keyword>
<dbReference type="AlphaFoldDB" id="A0A452HS16"/>
<evidence type="ECO:0000313" key="7">
    <source>
        <dbReference type="Proteomes" id="UP000291020"/>
    </source>
</evidence>
<dbReference type="PANTHER" id="PTHR23327">
    <property type="entry name" value="RING FINGER PROTEIN 127"/>
    <property type="match status" value="1"/>
</dbReference>
<keyword evidence="7" id="KW-1185">Reference proteome</keyword>
<evidence type="ECO:0000256" key="1">
    <source>
        <dbReference type="ARBA" id="ARBA00022723"/>
    </source>
</evidence>
<dbReference type="GO" id="GO:0061630">
    <property type="term" value="F:ubiquitin protein ligase activity"/>
    <property type="evidence" value="ECO:0007669"/>
    <property type="project" value="TreeGrafter"/>
</dbReference>
<dbReference type="InterPro" id="IPR027370">
    <property type="entry name" value="Znf-RING_euk"/>
</dbReference>
<sequence length="158" mass="17883">LREPTRNRQTSSSKEVEYAKILYIMYDLLSSMDVFLCPSCRFVLREPVTVSCGHSFCKRCLGEPLPSRCLVCRGKLRLLGSRAVRCNVLLGGLLEKCLAREPRLARLQSHAQELLRSRDYRAALRAAQKGLELGKRVNPMQGDGFPSTDTEIVEWLGR</sequence>
<evidence type="ECO:0000256" key="2">
    <source>
        <dbReference type="ARBA" id="ARBA00022771"/>
    </source>
</evidence>
<dbReference type="Proteomes" id="UP000291020">
    <property type="component" value="Unassembled WGS sequence"/>
</dbReference>
<dbReference type="Ensembl" id="ENSGAGT00000020315.1">
    <property type="protein sequence ID" value="ENSGAGP00000017804.1"/>
    <property type="gene ID" value="ENSGAGG00000013218.1"/>
</dbReference>
<feature type="domain" description="RING-type" evidence="5">
    <location>
        <begin position="37"/>
        <end position="73"/>
    </location>
</feature>
<dbReference type="CDD" id="cd16513">
    <property type="entry name" value="RING-HC_LONFs_rpt1"/>
    <property type="match status" value="1"/>
</dbReference>
<dbReference type="InterPro" id="IPR017907">
    <property type="entry name" value="Znf_RING_CS"/>
</dbReference>
<dbReference type="Gene3D" id="3.30.40.10">
    <property type="entry name" value="Zinc/RING finger domain, C3HC4 (zinc finger)"/>
    <property type="match status" value="1"/>
</dbReference>
<dbReference type="STRING" id="38772.ENSGAGP00000017804"/>
<dbReference type="SUPFAM" id="SSF57850">
    <property type="entry name" value="RING/U-box"/>
    <property type="match status" value="1"/>
</dbReference>
<evidence type="ECO:0000259" key="5">
    <source>
        <dbReference type="PROSITE" id="PS50089"/>
    </source>
</evidence>
<reference evidence="6" key="3">
    <citation type="submission" date="2025-09" db="UniProtKB">
        <authorList>
            <consortium name="Ensembl"/>
        </authorList>
    </citation>
    <scope>IDENTIFICATION</scope>
</reference>
<dbReference type="PANTHER" id="PTHR23327:SF50">
    <property type="entry name" value="LON PEPTIDASE N-TERMINAL DOMAIN AND RING FINGER PROTEIN 1"/>
    <property type="match status" value="1"/>
</dbReference>
<keyword evidence="3" id="KW-0862">Zinc</keyword>
<dbReference type="Pfam" id="PF13445">
    <property type="entry name" value="zf-RING_UBOX"/>
    <property type="match status" value="1"/>
</dbReference>
<dbReference type="PROSITE" id="PS00518">
    <property type="entry name" value="ZF_RING_1"/>
    <property type="match status" value="1"/>
</dbReference>
<proteinExistence type="predicted"/>
<keyword evidence="1" id="KW-0479">Metal-binding</keyword>
<evidence type="ECO:0000256" key="3">
    <source>
        <dbReference type="ARBA" id="ARBA00022833"/>
    </source>
</evidence>
<organism evidence="6 7">
    <name type="scientific">Gopherus agassizii</name>
    <name type="common">Agassiz's desert tortoise</name>
    <dbReference type="NCBI Taxonomy" id="38772"/>
    <lineage>
        <taxon>Eukaryota</taxon>
        <taxon>Metazoa</taxon>
        <taxon>Chordata</taxon>
        <taxon>Craniata</taxon>
        <taxon>Vertebrata</taxon>
        <taxon>Euteleostomi</taxon>
        <taxon>Archelosauria</taxon>
        <taxon>Testudinata</taxon>
        <taxon>Testudines</taxon>
        <taxon>Cryptodira</taxon>
        <taxon>Durocryptodira</taxon>
        <taxon>Testudinoidea</taxon>
        <taxon>Testudinidae</taxon>
        <taxon>Gopherus</taxon>
    </lineage>
</organism>
<name>A0A452HS16_9SAUR</name>
<evidence type="ECO:0000313" key="6">
    <source>
        <dbReference type="Ensembl" id="ENSGAGP00000017804.1"/>
    </source>
</evidence>
<accession>A0A452HS16</accession>
<dbReference type="GO" id="GO:0008270">
    <property type="term" value="F:zinc ion binding"/>
    <property type="evidence" value="ECO:0007669"/>
    <property type="project" value="UniProtKB-KW"/>
</dbReference>
<reference evidence="6" key="2">
    <citation type="submission" date="2025-08" db="UniProtKB">
        <authorList>
            <consortium name="Ensembl"/>
        </authorList>
    </citation>
    <scope>IDENTIFICATION</scope>
</reference>
<protein>
    <recommendedName>
        <fullName evidence="5">RING-type domain-containing protein</fullName>
    </recommendedName>
</protein>
<dbReference type="InterPro" id="IPR013083">
    <property type="entry name" value="Znf_RING/FYVE/PHD"/>
</dbReference>
<dbReference type="InterPro" id="IPR001841">
    <property type="entry name" value="Znf_RING"/>
</dbReference>
<reference evidence="7" key="1">
    <citation type="journal article" date="2017" name="PLoS ONE">
        <title>The Agassiz's desert tortoise genome provides a resource for the conservation of a threatened species.</title>
        <authorList>
            <person name="Tollis M."/>
            <person name="DeNardo D.F."/>
            <person name="Cornelius J.A."/>
            <person name="Dolby G.A."/>
            <person name="Edwards T."/>
            <person name="Henen B.T."/>
            <person name="Karl A.E."/>
            <person name="Murphy R.W."/>
            <person name="Kusumi K."/>
        </authorList>
    </citation>
    <scope>NUCLEOTIDE SEQUENCE [LARGE SCALE GENOMIC DNA]</scope>
</reference>
<dbReference type="PROSITE" id="PS50089">
    <property type="entry name" value="ZF_RING_2"/>
    <property type="match status" value="1"/>
</dbReference>
<evidence type="ECO:0000256" key="4">
    <source>
        <dbReference type="PROSITE-ProRule" id="PRU00175"/>
    </source>
</evidence>